<organism evidence="1">
    <name type="scientific">uncultured Caudovirales phage</name>
    <dbReference type="NCBI Taxonomy" id="2100421"/>
    <lineage>
        <taxon>Viruses</taxon>
        <taxon>Duplodnaviria</taxon>
        <taxon>Heunggongvirae</taxon>
        <taxon>Uroviricota</taxon>
        <taxon>Caudoviricetes</taxon>
        <taxon>Peduoviridae</taxon>
        <taxon>Maltschvirus</taxon>
        <taxon>Maltschvirus maltsch</taxon>
    </lineage>
</organism>
<dbReference type="EMBL" id="LR798360">
    <property type="protein sequence ID" value="CAB5226333.1"/>
    <property type="molecule type" value="Genomic_DNA"/>
</dbReference>
<accession>A0A6J7XEP5</accession>
<sequence>MPTVIQNRSFPAIGNPTQSNLTISVTGGTLAPLLTSTNVISGFDAIFTQRLGAGIGREPYVITTNAAAATFRSFNTTVATVTSVGSVGTVIRTATNGQTTIRVTGNSLTKSVPVNMTGQVNQPITNTLISVVSGTLAEHLCTQVDSRIAGKNPTDVRFVSVTGGPGGSLCGFTDPNFWQRWPAQIPEPQTYTRNPGLWCSGIDVSFISPWNSDGGTNFSGSLITPRHFIRAAHWPYRNFAPGTRIHFVDMNNNIYVRTIIGEYDIFSDIKVCTLNADISAGCNPVKLFPNNVYSTRGGLSAIVFNTVITPPMVVTTQDKNFYIAESTRTDSGWASQPATNFSRAPFFYGIRGGDSGSPAFFIVNNQPSLTFTLRSAGGTSTYNPSWFSDVGDGGSTPGQAIDRINLEGIPGADTIAGLLSGYANSSIWPVSGGRYIAQLTDVSMFPVRTSVP</sequence>
<gene>
    <name evidence="1" type="ORF">UFOVP760_111</name>
</gene>
<evidence type="ECO:0000313" key="1">
    <source>
        <dbReference type="EMBL" id="CAB5226333.1"/>
    </source>
</evidence>
<proteinExistence type="predicted"/>
<protein>
    <submittedName>
        <fullName evidence="1">Uncharacterized protein</fullName>
    </submittedName>
</protein>
<name>A0A6J7XEP5_9CAUD</name>
<reference evidence="1" key="1">
    <citation type="submission" date="2020-05" db="EMBL/GenBank/DDBJ databases">
        <authorList>
            <person name="Chiriac C."/>
            <person name="Salcher M."/>
            <person name="Ghai R."/>
            <person name="Kavagutti S V."/>
        </authorList>
    </citation>
    <scope>NUCLEOTIDE SEQUENCE</scope>
</reference>